<keyword evidence="6 11" id="KW-0720">Serine protease</keyword>
<keyword evidence="4 12" id="KW-0732">Signal</keyword>
<dbReference type="PROSITE" id="PS50240">
    <property type="entry name" value="TRYPSIN_DOM"/>
    <property type="match status" value="1"/>
</dbReference>
<evidence type="ECO:0000259" key="13">
    <source>
        <dbReference type="PROSITE" id="PS50240"/>
    </source>
</evidence>
<dbReference type="InterPro" id="IPR018114">
    <property type="entry name" value="TRYPSIN_HIS"/>
</dbReference>
<accession>A0A6P8EYY1</accession>
<evidence type="ECO:0000256" key="7">
    <source>
        <dbReference type="ARBA" id="ARBA00023145"/>
    </source>
</evidence>
<evidence type="ECO:0000256" key="6">
    <source>
        <dbReference type="ARBA" id="ARBA00022825"/>
    </source>
</evidence>
<keyword evidence="5 11" id="KW-0378">Hydrolase</keyword>
<dbReference type="InterPro" id="IPR050850">
    <property type="entry name" value="Peptidase_S1_Elastase_sf"/>
</dbReference>
<dbReference type="SUPFAM" id="SSF50494">
    <property type="entry name" value="Trypsin-like serine proteases"/>
    <property type="match status" value="2"/>
</dbReference>
<dbReference type="KEGG" id="char:105902188"/>
<dbReference type="RefSeq" id="XP_031421443.1">
    <property type="nucleotide sequence ID" value="XM_031565583.2"/>
</dbReference>
<dbReference type="PANTHER" id="PTHR24257:SF19">
    <property type="entry name" value="CHYMOTRYPSIN-LIKE ELASTASE FAMILY MEMBER 2B"/>
    <property type="match status" value="1"/>
</dbReference>
<keyword evidence="2" id="KW-0964">Secreted</keyword>
<keyword evidence="3 11" id="KW-0645">Protease</keyword>
<dbReference type="PANTHER" id="PTHR24257">
    <property type="entry name" value="CHYMOTRYPSIN-LIKE ELASTASE FAMILY MEMBER"/>
    <property type="match status" value="1"/>
</dbReference>
<evidence type="ECO:0000256" key="10">
    <source>
        <dbReference type="ARBA" id="ARBA00038991"/>
    </source>
</evidence>
<comment type="subcellular location">
    <subcellularLocation>
        <location evidence="1">Secreted</location>
    </subcellularLocation>
</comment>
<reference evidence="15" key="1">
    <citation type="submission" date="2025-08" db="UniProtKB">
        <authorList>
            <consortium name="RefSeq"/>
        </authorList>
    </citation>
    <scope>IDENTIFICATION</scope>
</reference>
<evidence type="ECO:0000256" key="5">
    <source>
        <dbReference type="ARBA" id="ARBA00022801"/>
    </source>
</evidence>
<protein>
    <recommendedName>
        <fullName evidence="10">pancreatic elastase II</fullName>
        <ecNumber evidence="10">3.4.21.71</ecNumber>
    </recommendedName>
</protein>
<dbReference type="GeneID" id="105902188"/>
<evidence type="ECO:0000313" key="15">
    <source>
        <dbReference type="RefSeq" id="XP_031421443.1"/>
    </source>
</evidence>
<gene>
    <name evidence="15" type="primary">LOC105902188</name>
</gene>
<evidence type="ECO:0000256" key="9">
    <source>
        <dbReference type="ARBA" id="ARBA00036026"/>
    </source>
</evidence>
<evidence type="ECO:0000256" key="2">
    <source>
        <dbReference type="ARBA" id="ARBA00022525"/>
    </source>
</evidence>
<feature type="domain" description="Peptidase S1" evidence="13">
    <location>
        <begin position="31"/>
        <end position="286"/>
    </location>
</feature>
<keyword evidence="14" id="KW-1185">Reference proteome</keyword>
<dbReference type="InterPro" id="IPR033116">
    <property type="entry name" value="TRYPSIN_SER"/>
</dbReference>
<dbReference type="FunFam" id="2.40.10.10:FF:000120">
    <property type="entry name" value="Putative serine protease"/>
    <property type="match status" value="1"/>
</dbReference>
<organism evidence="14 15">
    <name type="scientific">Clupea harengus</name>
    <name type="common">Atlantic herring</name>
    <dbReference type="NCBI Taxonomy" id="7950"/>
    <lineage>
        <taxon>Eukaryota</taxon>
        <taxon>Metazoa</taxon>
        <taxon>Chordata</taxon>
        <taxon>Craniata</taxon>
        <taxon>Vertebrata</taxon>
        <taxon>Euteleostomi</taxon>
        <taxon>Actinopterygii</taxon>
        <taxon>Neopterygii</taxon>
        <taxon>Teleostei</taxon>
        <taxon>Clupei</taxon>
        <taxon>Clupeiformes</taxon>
        <taxon>Clupeoidei</taxon>
        <taxon>Clupeidae</taxon>
        <taxon>Clupea</taxon>
    </lineage>
</organism>
<proteinExistence type="predicted"/>
<dbReference type="GO" id="GO:0006508">
    <property type="term" value="P:proteolysis"/>
    <property type="evidence" value="ECO:0007669"/>
    <property type="project" value="UniProtKB-KW"/>
</dbReference>
<dbReference type="InterPro" id="IPR001254">
    <property type="entry name" value="Trypsin_dom"/>
</dbReference>
<dbReference type="EC" id="3.4.21.71" evidence="10"/>
<evidence type="ECO:0000313" key="14">
    <source>
        <dbReference type="Proteomes" id="UP000515152"/>
    </source>
</evidence>
<dbReference type="GO" id="GO:0005615">
    <property type="term" value="C:extracellular space"/>
    <property type="evidence" value="ECO:0007669"/>
    <property type="project" value="TreeGrafter"/>
</dbReference>
<dbReference type="InterPro" id="IPR001314">
    <property type="entry name" value="Peptidase_S1A"/>
</dbReference>
<keyword evidence="7" id="KW-0865">Zymogen</keyword>
<comment type="catalytic activity">
    <reaction evidence="9">
        <text>Preferential cleavage: Leu-|-Xaa, Met-|-Xaa and Phe-|-Xaa. Hydrolyzes elastin.</text>
        <dbReference type="EC" id="3.4.21.71"/>
    </reaction>
</comment>
<dbReference type="Gene3D" id="2.40.10.10">
    <property type="entry name" value="Trypsin-like serine proteases"/>
    <property type="match status" value="3"/>
</dbReference>
<dbReference type="AlphaFoldDB" id="A0A6P8EYY1"/>
<evidence type="ECO:0000256" key="1">
    <source>
        <dbReference type="ARBA" id="ARBA00004613"/>
    </source>
</evidence>
<feature type="signal peptide" evidence="12">
    <location>
        <begin position="1"/>
        <end position="16"/>
    </location>
</feature>
<dbReference type="OrthoDB" id="10061449at2759"/>
<dbReference type="GO" id="GO:0004252">
    <property type="term" value="F:serine-type endopeptidase activity"/>
    <property type="evidence" value="ECO:0007669"/>
    <property type="project" value="InterPro"/>
</dbReference>
<dbReference type="PROSITE" id="PS00134">
    <property type="entry name" value="TRYPSIN_HIS"/>
    <property type="match status" value="2"/>
</dbReference>
<feature type="chain" id="PRO_5028012019" description="pancreatic elastase II" evidence="12">
    <location>
        <begin position="17"/>
        <end position="289"/>
    </location>
</feature>
<dbReference type="InterPro" id="IPR009003">
    <property type="entry name" value="Peptidase_S1_PA"/>
</dbReference>
<dbReference type="PRINTS" id="PR00722">
    <property type="entry name" value="CHYMOTRYPSIN"/>
</dbReference>
<name>A0A6P8EYY1_CLUHA</name>
<evidence type="ECO:0000256" key="3">
    <source>
        <dbReference type="ARBA" id="ARBA00022670"/>
    </source>
</evidence>
<dbReference type="PROSITE" id="PS00135">
    <property type="entry name" value="TRYPSIN_SER"/>
    <property type="match status" value="1"/>
</dbReference>
<evidence type="ECO:0000256" key="11">
    <source>
        <dbReference type="RuleBase" id="RU363034"/>
    </source>
</evidence>
<evidence type="ECO:0000256" key="4">
    <source>
        <dbReference type="ARBA" id="ARBA00022729"/>
    </source>
</evidence>
<keyword evidence="8" id="KW-1015">Disulfide bond</keyword>
<dbReference type="CDD" id="cd00190">
    <property type="entry name" value="Tryp_SPc"/>
    <property type="match status" value="1"/>
</dbReference>
<dbReference type="Proteomes" id="UP000515152">
    <property type="component" value="Chromosome 4"/>
</dbReference>
<evidence type="ECO:0000256" key="8">
    <source>
        <dbReference type="ARBA" id="ARBA00023157"/>
    </source>
</evidence>
<dbReference type="SMART" id="SM00020">
    <property type="entry name" value="Tryp_SPc"/>
    <property type="match status" value="1"/>
</dbReference>
<sequence length="289" mass="31569">MKVLVLFSALVACAYSYSCGKPAVPPTVSRVVGGQEATPNSWPWQITLQHQMGDVWFPSCGGTLISPDWVLTAAHCINCGGTLISPDWVLTAAHCIKKGYNYRVQLGKHRLSVEQEEGSMTVQVAKIHIHNKYDDHFTRNDIALLWLDHTIELSDEVQPACLPPSGFILPHQASCYVTGWGRLSTNGDGSDSLQQALLPVVEYDICKQPDWWSFLLTDKMVCAGGEGTTGSCMGDSGGPLNCQNSYGIWEVHGIVSFGASSCNQVQRPSVFTRVSAYVSWINAILNQYG</sequence>
<dbReference type="Pfam" id="PF00089">
    <property type="entry name" value="Trypsin"/>
    <property type="match status" value="2"/>
</dbReference>
<dbReference type="InterPro" id="IPR043504">
    <property type="entry name" value="Peptidase_S1_PA_chymotrypsin"/>
</dbReference>
<evidence type="ECO:0000256" key="12">
    <source>
        <dbReference type="SAM" id="SignalP"/>
    </source>
</evidence>